<dbReference type="InterPro" id="IPR045935">
    <property type="entry name" value="DUF6355"/>
</dbReference>
<evidence type="ECO:0000313" key="3">
    <source>
        <dbReference type="Proteomes" id="UP000192674"/>
    </source>
</evidence>
<proteinExistence type="predicted"/>
<dbReference type="EMBL" id="FWXV01000011">
    <property type="protein sequence ID" value="SMD25489.1"/>
    <property type="molecule type" value="Genomic_DNA"/>
</dbReference>
<dbReference type="RefSeq" id="WP_084433448.1">
    <property type="nucleotide sequence ID" value="NZ_FWXV01000011.1"/>
</dbReference>
<evidence type="ECO:0008006" key="4">
    <source>
        <dbReference type="Google" id="ProtNLM"/>
    </source>
</evidence>
<keyword evidence="1" id="KW-0732">Signal</keyword>
<protein>
    <recommendedName>
        <fullName evidence="4">Peptidase inhibitor family I36</fullName>
    </recommendedName>
</protein>
<dbReference type="OrthoDB" id="3636917at2"/>
<dbReference type="AlphaFoldDB" id="A0A1W2FU59"/>
<accession>A0A1W2FU59</accession>
<feature type="signal peptide" evidence="1">
    <location>
        <begin position="1"/>
        <end position="24"/>
    </location>
</feature>
<dbReference type="Pfam" id="PF19882">
    <property type="entry name" value="DUF6355"/>
    <property type="match status" value="1"/>
</dbReference>
<sequence length="102" mass="10929">MKKLAIASAGAVLACIAIAPSAGAAENSSASTQSFYDCGFIEGYKTPGGRAWYNHCGESPVKIIVENIWFTDKEKCVPVGITDIEYYVDGWKTRDAWAVGSC</sequence>
<keyword evidence="3" id="KW-1185">Reference proteome</keyword>
<reference evidence="2 3" key="1">
    <citation type="submission" date="2017-04" db="EMBL/GenBank/DDBJ databases">
        <authorList>
            <person name="Afonso C.L."/>
            <person name="Miller P.J."/>
            <person name="Scott M.A."/>
            <person name="Spackman E."/>
            <person name="Goraichik I."/>
            <person name="Dimitrov K.M."/>
            <person name="Suarez D.L."/>
            <person name="Swayne D.E."/>
        </authorList>
    </citation>
    <scope>NUCLEOTIDE SEQUENCE [LARGE SCALE GENOMIC DNA]</scope>
    <source>
        <strain evidence="2 3">DSM 43828</strain>
    </source>
</reference>
<name>A0A1W2FU59_KIBAR</name>
<dbReference type="Proteomes" id="UP000192674">
    <property type="component" value="Unassembled WGS sequence"/>
</dbReference>
<organism evidence="2 3">
    <name type="scientific">Kibdelosporangium aridum</name>
    <dbReference type="NCBI Taxonomy" id="2030"/>
    <lineage>
        <taxon>Bacteria</taxon>
        <taxon>Bacillati</taxon>
        <taxon>Actinomycetota</taxon>
        <taxon>Actinomycetes</taxon>
        <taxon>Pseudonocardiales</taxon>
        <taxon>Pseudonocardiaceae</taxon>
        <taxon>Kibdelosporangium</taxon>
    </lineage>
</organism>
<evidence type="ECO:0000313" key="2">
    <source>
        <dbReference type="EMBL" id="SMD25489.1"/>
    </source>
</evidence>
<evidence type="ECO:0000256" key="1">
    <source>
        <dbReference type="SAM" id="SignalP"/>
    </source>
</evidence>
<dbReference type="PROSITE" id="PS51257">
    <property type="entry name" value="PROKAR_LIPOPROTEIN"/>
    <property type="match status" value="1"/>
</dbReference>
<feature type="chain" id="PRO_5010699719" description="Peptidase inhibitor family I36" evidence="1">
    <location>
        <begin position="25"/>
        <end position="102"/>
    </location>
</feature>
<gene>
    <name evidence="2" type="ORF">SAMN05661093_09175</name>
</gene>